<gene>
    <name evidence="3" type="ORF">BS50DRAFT_674934</name>
</gene>
<reference evidence="3 4" key="1">
    <citation type="journal article" date="2018" name="Front. Microbiol.">
        <title>Genome-Wide Analysis of Corynespora cassiicola Leaf Fall Disease Putative Effectors.</title>
        <authorList>
            <person name="Lopez D."/>
            <person name="Ribeiro S."/>
            <person name="Label P."/>
            <person name="Fumanal B."/>
            <person name="Venisse J.S."/>
            <person name="Kohler A."/>
            <person name="de Oliveira R.R."/>
            <person name="Labutti K."/>
            <person name="Lipzen A."/>
            <person name="Lail K."/>
            <person name="Bauer D."/>
            <person name="Ohm R.A."/>
            <person name="Barry K.W."/>
            <person name="Spatafora J."/>
            <person name="Grigoriev I.V."/>
            <person name="Martin F.M."/>
            <person name="Pujade-Renaud V."/>
        </authorList>
    </citation>
    <scope>NUCLEOTIDE SEQUENCE [LARGE SCALE GENOMIC DNA]</scope>
    <source>
        <strain evidence="3 4">Philippines</strain>
    </source>
</reference>
<dbReference type="EMBL" id="KZ678133">
    <property type="protein sequence ID" value="PSN68544.1"/>
    <property type="molecule type" value="Genomic_DNA"/>
</dbReference>
<sequence length="506" mass="57820">MADLSPHTSMFSYSITRPYPFRWLTPTIFVVGILASILFSFINFATSGYNMITITTPDPNTTIANVTNFQNWPSFLTSKIRPTCEPKALTVNGDYYTNNTILSYRLLSITHDKETNGITYADTPYLNNPLTDCSILEVSYHYKRNEQIDHIWTVDLVAYVTCAINGDAGRDWINMSTTYGASTEMHGFGFYNSNPEKKASFWWGESILNWHQKKVIFDTFSFSEEVMENDKDFFTKTGIVKFFPLPRITEVDQYKSNTSWLVDITNCYVLPLPKLPLTWVIWECKGDVEYPQNMLHEYGLDSDMAAKVFHSIVMADLGQSSLNILNNPELLEYFTKDYDPFFDFIGSSLGLWMPSLAKEPYMAANASQWDLHISPSVLATTYLCQVPQLKSTGTLIFSVLIANLVLLQALWKIFILCTDFFVTRKHPEMNSCLGCQMNNITTESNIELGEYNCLGQENTTEGPANMRTESVANEIKIEERDRLVQEQSGNKDSREELLRLDESQRL</sequence>
<name>A0A2T2NT31_CORCC</name>
<evidence type="ECO:0000256" key="1">
    <source>
        <dbReference type="SAM" id="MobiDB-lite"/>
    </source>
</evidence>
<evidence type="ECO:0000313" key="3">
    <source>
        <dbReference type="EMBL" id="PSN68544.1"/>
    </source>
</evidence>
<dbReference type="STRING" id="1448308.A0A2T2NT31"/>
<feature type="transmembrane region" description="Helical" evidence="2">
    <location>
        <begin position="21"/>
        <end position="42"/>
    </location>
</feature>
<keyword evidence="2" id="KW-0472">Membrane</keyword>
<protein>
    <recommendedName>
        <fullName evidence="5">Transmembrane protein</fullName>
    </recommendedName>
</protein>
<organism evidence="3 4">
    <name type="scientific">Corynespora cassiicola Philippines</name>
    <dbReference type="NCBI Taxonomy" id="1448308"/>
    <lineage>
        <taxon>Eukaryota</taxon>
        <taxon>Fungi</taxon>
        <taxon>Dikarya</taxon>
        <taxon>Ascomycota</taxon>
        <taxon>Pezizomycotina</taxon>
        <taxon>Dothideomycetes</taxon>
        <taxon>Pleosporomycetidae</taxon>
        <taxon>Pleosporales</taxon>
        <taxon>Corynesporascaceae</taxon>
        <taxon>Corynespora</taxon>
    </lineage>
</organism>
<feature type="region of interest" description="Disordered" evidence="1">
    <location>
        <begin position="483"/>
        <end position="506"/>
    </location>
</feature>
<dbReference type="Proteomes" id="UP000240883">
    <property type="component" value="Unassembled WGS sequence"/>
</dbReference>
<evidence type="ECO:0000256" key="2">
    <source>
        <dbReference type="SAM" id="Phobius"/>
    </source>
</evidence>
<feature type="transmembrane region" description="Helical" evidence="2">
    <location>
        <begin position="395"/>
        <end position="422"/>
    </location>
</feature>
<proteinExistence type="predicted"/>
<keyword evidence="2" id="KW-0812">Transmembrane</keyword>
<keyword evidence="2" id="KW-1133">Transmembrane helix</keyword>
<evidence type="ECO:0008006" key="5">
    <source>
        <dbReference type="Google" id="ProtNLM"/>
    </source>
</evidence>
<keyword evidence="4" id="KW-1185">Reference proteome</keyword>
<evidence type="ECO:0000313" key="4">
    <source>
        <dbReference type="Proteomes" id="UP000240883"/>
    </source>
</evidence>
<dbReference type="AlphaFoldDB" id="A0A2T2NT31"/>
<dbReference type="OrthoDB" id="3220769at2759"/>
<accession>A0A2T2NT31</accession>